<evidence type="ECO:0008006" key="4">
    <source>
        <dbReference type="Google" id="ProtNLM"/>
    </source>
</evidence>
<dbReference type="AlphaFoldDB" id="A0A2A9CRQ8"/>
<keyword evidence="1" id="KW-0472">Membrane</keyword>
<keyword evidence="1" id="KW-0812">Transmembrane</keyword>
<feature type="transmembrane region" description="Helical" evidence="1">
    <location>
        <begin position="71"/>
        <end position="89"/>
    </location>
</feature>
<name>A0A2A9CRQ8_9ACTN</name>
<comment type="caution">
    <text evidence="2">The sequence shown here is derived from an EMBL/GenBank/DDBJ whole genome shotgun (WGS) entry which is preliminary data.</text>
</comment>
<feature type="transmembrane region" description="Helical" evidence="1">
    <location>
        <begin position="6"/>
        <end position="30"/>
    </location>
</feature>
<reference evidence="2 3" key="1">
    <citation type="submission" date="2017-10" db="EMBL/GenBank/DDBJ databases">
        <title>Sequencing the genomes of 1000 actinobacteria strains.</title>
        <authorList>
            <person name="Klenk H.-P."/>
        </authorList>
    </citation>
    <scope>NUCLEOTIDE SEQUENCE [LARGE SCALE GENOMIC DNA]</scope>
    <source>
        <strain evidence="2 3">DSM 15597</strain>
    </source>
</reference>
<organism evidence="2 3">
    <name type="scientific">Propionicimonas paludicola</name>
    <dbReference type="NCBI Taxonomy" id="185243"/>
    <lineage>
        <taxon>Bacteria</taxon>
        <taxon>Bacillati</taxon>
        <taxon>Actinomycetota</taxon>
        <taxon>Actinomycetes</taxon>
        <taxon>Propionibacteriales</taxon>
        <taxon>Nocardioidaceae</taxon>
        <taxon>Propionicimonas</taxon>
    </lineage>
</organism>
<evidence type="ECO:0000256" key="1">
    <source>
        <dbReference type="SAM" id="Phobius"/>
    </source>
</evidence>
<proteinExistence type="predicted"/>
<keyword evidence="1" id="KW-1133">Transmembrane helix</keyword>
<evidence type="ECO:0000313" key="3">
    <source>
        <dbReference type="Proteomes" id="UP000226079"/>
    </source>
</evidence>
<feature type="transmembrane region" description="Helical" evidence="1">
    <location>
        <begin position="101"/>
        <end position="119"/>
    </location>
</feature>
<feature type="transmembrane region" description="Helical" evidence="1">
    <location>
        <begin position="37"/>
        <end position="59"/>
    </location>
</feature>
<sequence>MVADMGPVIGIFVVLHFLGMAAILGGWLALRLGATKGITVLVWAARAQLLIGLALVALLEIVSADLNMAKIAVKLVVALAAVACAEIANVRQGKGTPAPRLVDLAAVFAVLNVLVAVMWRTES</sequence>
<dbReference type="EMBL" id="PDJC01000001">
    <property type="protein sequence ID" value="PFG16775.1"/>
    <property type="molecule type" value="Genomic_DNA"/>
</dbReference>
<keyword evidence="3" id="KW-1185">Reference proteome</keyword>
<dbReference type="Proteomes" id="UP000226079">
    <property type="component" value="Unassembled WGS sequence"/>
</dbReference>
<accession>A0A2A9CRQ8</accession>
<evidence type="ECO:0000313" key="2">
    <source>
        <dbReference type="EMBL" id="PFG16775.1"/>
    </source>
</evidence>
<protein>
    <recommendedName>
        <fullName evidence="4">Integral membrane protein</fullName>
    </recommendedName>
</protein>
<gene>
    <name evidence="2" type="ORF">ATK74_1328</name>
</gene>